<protein>
    <submittedName>
        <fullName evidence="2">Acetyltransferase</fullName>
    </submittedName>
</protein>
<dbReference type="PANTHER" id="PTHR43305">
    <property type="entry name" value="FAMILY N-ACETYLTRANSFERASE, PUTATIVE (AFU_ORTHOLOGUE AFUA_2G01380)-RELATED"/>
    <property type="match status" value="1"/>
</dbReference>
<keyword evidence="2" id="KW-0808">Transferase</keyword>
<dbReference type="PROSITE" id="PS51186">
    <property type="entry name" value="GNAT"/>
    <property type="match status" value="1"/>
</dbReference>
<evidence type="ECO:0000313" key="3">
    <source>
        <dbReference type="Proteomes" id="UP000053690"/>
    </source>
</evidence>
<dbReference type="Gene3D" id="3.40.630.30">
    <property type="match status" value="1"/>
</dbReference>
<reference evidence="3" key="1">
    <citation type="submission" date="2015-12" db="EMBL/GenBank/DDBJ databases">
        <authorList>
            <person name="Zhang G."/>
            <person name="Stingl U."/>
        </authorList>
    </citation>
    <scope>NUCLEOTIDE SEQUENCE [LARGE SCALE GENOMIC DNA]</scope>
    <source>
        <strain evidence="3">ZGT108</strain>
    </source>
</reference>
<dbReference type="GO" id="GO:0016747">
    <property type="term" value="F:acyltransferase activity, transferring groups other than amino-acyl groups"/>
    <property type="evidence" value="ECO:0007669"/>
    <property type="project" value="InterPro"/>
</dbReference>
<feature type="domain" description="N-acetyltransferase" evidence="1">
    <location>
        <begin position="1"/>
        <end position="171"/>
    </location>
</feature>
<dbReference type="EMBL" id="LQBP01000001">
    <property type="protein sequence ID" value="KUJ82040.1"/>
    <property type="molecule type" value="Genomic_DNA"/>
</dbReference>
<dbReference type="AlphaFoldDB" id="A0A0X3U904"/>
<comment type="caution">
    <text evidence="2">The sequence shown here is derived from an EMBL/GenBank/DDBJ whole genome shotgun (WGS) entry which is preliminary data.</text>
</comment>
<evidence type="ECO:0000313" key="2">
    <source>
        <dbReference type="EMBL" id="KUJ82040.1"/>
    </source>
</evidence>
<dbReference type="InterPro" id="IPR016181">
    <property type="entry name" value="Acyl_CoA_acyltransferase"/>
</dbReference>
<sequence length="174" mass="19833">MLRITEPTTPDQVEAVRRLCWDYRDFLLTLDAHSQKIVRTFYPHEKYARMLSSIETEHSPPNGGMRLAVKDDQPVGCGMFHTIAPRVAEIKRVFVADSVRGAGVGFAIMQSLIEQCRERGFDYIRMDTGKPMQTAARLYLSMGFSLRDAYSEIPEIARGHLLFFEMDLRANNSA</sequence>
<name>A0A0X3U904_9RHOB</name>
<dbReference type="PANTHER" id="PTHR43305:SF1">
    <property type="entry name" value="FAMILY N-ACETYLTRANSFERASE, PUTATIVE (AFU_ORTHOLOGUE AFUA_2G01380)-RELATED"/>
    <property type="match status" value="1"/>
</dbReference>
<dbReference type="InterPro" id="IPR052777">
    <property type="entry name" value="Acetyltransferase_Enz"/>
</dbReference>
<dbReference type="STRING" id="1685378.AVO44_01835"/>
<dbReference type="OrthoDB" id="2436196at2"/>
<dbReference type="SUPFAM" id="SSF55729">
    <property type="entry name" value="Acyl-CoA N-acyltransferases (Nat)"/>
    <property type="match status" value="1"/>
</dbReference>
<accession>A0A0X3U904</accession>
<dbReference type="CDD" id="cd04301">
    <property type="entry name" value="NAT_SF"/>
    <property type="match status" value="1"/>
</dbReference>
<dbReference type="InterPro" id="IPR000182">
    <property type="entry name" value="GNAT_dom"/>
</dbReference>
<dbReference type="Pfam" id="PF00583">
    <property type="entry name" value="Acetyltransf_1"/>
    <property type="match status" value="1"/>
</dbReference>
<keyword evidence="3" id="KW-1185">Reference proteome</keyword>
<evidence type="ECO:0000259" key="1">
    <source>
        <dbReference type="PROSITE" id="PS51186"/>
    </source>
</evidence>
<proteinExistence type="predicted"/>
<dbReference type="RefSeq" id="WP_068331737.1">
    <property type="nucleotide sequence ID" value="NZ_LQBP01000001.1"/>
</dbReference>
<organism evidence="2 3">
    <name type="scientific">Ruegeria profundi</name>
    <dbReference type="NCBI Taxonomy" id="1685378"/>
    <lineage>
        <taxon>Bacteria</taxon>
        <taxon>Pseudomonadati</taxon>
        <taxon>Pseudomonadota</taxon>
        <taxon>Alphaproteobacteria</taxon>
        <taxon>Rhodobacterales</taxon>
        <taxon>Roseobacteraceae</taxon>
        <taxon>Ruegeria</taxon>
    </lineage>
</organism>
<dbReference type="Proteomes" id="UP000053690">
    <property type="component" value="Unassembled WGS sequence"/>
</dbReference>
<gene>
    <name evidence="2" type="ORF">AVO44_01835</name>
</gene>